<proteinExistence type="predicted"/>
<dbReference type="PANTHER" id="PTHR46796">
    <property type="entry name" value="HTH-TYPE TRANSCRIPTIONAL ACTIVATOR RHAS-RELATED"/>
    <property type="match status" value="1"/>
</dbReference>
<dbReference type="InterPro" id="IPR018060">
    <property type="entry name" value="HTH_AraC"/>
</dbReference>
<evidence type="ECO:0000256" key="3">
    <source>
        <dbReference type="ARBA" id="ARBA00023163"/>
    </source>
</evidence>
<name>A0ABV0B3F4_9SPHN</name>
<dbReference type="InterPro" id="IPR050204">
    <property type="entry name" value="AraC_XylS_family_regulators"/>
</dbReference>
<keyword evidence="6" id="KW-1185">Reference proteome</keyword>
<comment type="caution">
    <text evidence="5">The sequence shown here is derived from an EMBL/GenBank/DDBJ whole genome shotgun (WGS) entry which is preliminary data.</text>
</comment>
<dbReference type="PROSITE" id="PS01124">
    <property type="entry name" value="HTH_ARAC_FAMILY_2"/>
    <property type="match status" value="1"/>
</dbReference>
<keyword evidence="2" id="KW-0238">DNA-binding</keyword>
<dbReference type="EMBL" id="JBDIZK010000002">
    <property type="protein sequence ID" value="MEN3746117.1"/>
    <property type="molecule type" value="Genomic_DNA"/>
</dbReference>
<protein>
    <submittedName>
        <fullName evidence="5">Helix-turn-helix transcriptional regulator</fullName>
    </submittedName>
</protein>
<sequence length="239" mass="25640">MCENASFATAPIGRLRHGSRERLARHCHDTAFAALVLSGEYQEAGDEGRSLVRAGDVLIHHAYESHLDRVSAAGAEVLVLPVPAALADAERVRGRVVDPDPIVRAAECDPRAAAAMLADAFVPVGISALDWPDLLAEELRIAGSIALAEWADRHRLRPDGVSRGFRQAYGCAPRQYRAAVRTRLALRAITATREPLAEIALTTGFADQAHMTRAIGAMTGQTPRAWRAANWVQDGVAGA</sequence>
<accession>A0ABV0B3F4</accession>
<evidence type="ECO:0000259" key="4">
    <source>
        <dbReference type="PROSITE" id="PS01124"/>
    </source>
</evidence>
<dbReference type="InterPro" id="IPR011051">
    <property type="entry name" value="RmlC_Cupin_sf"/>
</dbReference>
<evidence type="ECO:0000256" key="1">
    <source>
        <dbReference type="ARBA" id="ARBA00023015"/>
    </source>
</evidence>
<dbReference type="Proteomes" id="UP001427805">
    <property type="component" value="Unassembled WGS sequence"/>
</dbReference>
<dbReference type="SMART" id="SM00342">
    <property type="entry name" value="HTH_ARAC"/>
    <property type="match status" value="1"/>
</dbReference>
<dbReference type="Gene3D" id="1.10.10.60">
    <property type="entry name" value="Homeodomain-like"/>
    <property type="match status" value="1"/>
</dbReference>
<gene>
    <name evidence="5" type="ORF">TPR58_02975</name>
</gene>
<dbReference type="SUPFAM" id="SSF51182">
    <property type="entry name" value="RmlC-like cupins"/>
    <property type="match status" value="1"/>
</dbReference>
<organism evidence="5 6">
    <name type="scientific">Sphingomonas rustica</name>
    <dbReference type="NCBI Taxonomy" id="3103142"/>
    <lineage>
        <taxon>Bacteria</taxon>
        <taxon>Pseudomonadati</taxon>
        <taxon>Pseudomonadota</taxon>
        <taxon>Alphaproteobacteria</taxon>
        <taxon>Sphingomonadales</taxon>
        <taxon>Sphingomonadaceae</taxon>
        <taxon>Sphingomonas</taxon>
    </lineage>
</organism>
<dbReference type="RefSeq" id="WP_346245129.1">
    <property type="nucleotide sequence ID" value="NZ_JBDIZK010000002.1"/>
</dbReference>
<evidence type="ECO:0000256" key="2">
    <source>
        <dbReference type="ARBA" id="ARBA00023125"/>
    </source>
</evidence>
<dbReference type="Pfam" id="PF12833">
    <property type="entry name" value="HTH_18"/>
    <property type="match status" value="1"/>
</dbReference>
<dbReference type="SUPFAM" id="SSF46689">
    <property type="entry name" value="Homeodomain-like"/>
    <property type="match status" value="1"/>
</dbReference>
<evidence type="ECO:0000313" key="6">
    <source>
        <dbReference type="Proteomes" id="UP001427805"/>
    </source>
</evidence>
<keyword evidence="3" id="KW-0804">Transcription</keyword>
<feature type="domain" description="HTH araC/xylS-type" evidence="4">
    <location>
        <begin position="134"/>
        <end position="229"/>
    </location>
</feature>
<evidence type="ECO:0000313" key="5">
    <source>
        <dbReference type="EMBL" id="MEN3746117.1"/>
    </source>
</evidence>
<reference evidence="5 6" key="1">
    <citation type="submission" date="2024-05" db="EMBL/GenBank/DDBJ databases">
        <title>Sphingomonas sp. HF-S3 16S ribosomal RNA gene Genome sequencing and assembly.</title>
        <authorList>
            <person name="Lee H."/>
        </authorList>
    </citation>
    <scope>NUCLEOTIDE SEQUENCE [LARGE SCALE GENOMIC DNA]</scope>
    <source>
        <strain evidence="5 6">HF-S3</strain>
    </source>
</reference>
<dbReference type="InterPro" id="IPR009057">
    <property type="entry name" value="Homeodomain-like_sf"/>
</dbReference>
<keyword evidence="1" id="KW-0805">Transcription regulation</keyword>